<evidence type="ECO:0000313" key="3">
    <source>
        <dbReference type="Proteomes" id="UP001642540"/>
    </source>
</evidence>
<feature type="region of interest" description="Disordered" evidence="1">
    <location>
        <begin position="268"/>
        <end position="288"/>
    </location>
</feature>
<accession>A0ABP1PL57</accession>
<sequence>MKRLTDVVYPMVGLHFDGNTSQPITHLCTHKPFECQPWAEMAYILVYAYAVSDINKPLWRHLFPTRSTPMMPGVPHFGEVRTGSCCCGYRIVQGPGNNNANSIPAGMIRAGYEVDPTTLCAYTEPCPHTNCDASTPYMYAIIKAFASDLLMFYGFEMTTDEPMKDPMYVITTYGWKTILNNPASIGADHWKQVLTEDRFWPTNRNRAIPAGSLFTPPTVARYLPSRLEILQGVLDEVDRNQAPIPRVERDMFGNRRNPLANLMAQAEDLDSGEDEDGNDDVQPLRPINPEPPAELPEILEQPQLIVLQPVVEPQVVQIPAVVLPAAQPPNQPAEEEGVDVAGRGGNNDDETNRHRVRIWSHAFADNANQIPMVYMRRRARPSLLRPQPVDMDINFPLRGDGPRVLEGIIQAFHLHGDLSDIQNIRRILEESRRTLTLRGRNRRVARRLNFR</sequence>
<name>A0ABP1PL57_9HEXA</name>
<keyword evidence="3" id="KW-1185">Reference proteome</keyword>
<gene>
    <name evidence="2" type="ORF">ODALV1_LOCUS631</name>
</gene>
<dbReference type="Proteomes" id="UP001642540">
    <property type="component" value="Unassembled WGS sequence"/>
</dbReference>
<evidence type="ECO:0000313" key="2">
    <source>
        <dbReference type="EMBL" id="CAL8069170.1"/>
    </source>
</evidence>
<organism evidence="2 3">
    <name type="scientific">Orchesella dallaii</name>
    <dbReference type="NCBI Taxonomy" id="48710"/>
    <lineage>
        <taxon>Eukaryota</taxon>
        <taxon>Metazoa</taxon>
        <taxon>Ecdysozoa</taxon>
        <taxon>Arthropoda</taxon>
        <taxon>Hexapoda</taxon>
        <taxon>Collembola</taxon>
        <taxon>Entomobryomorpha</taxon>
        <taxon>Entomobryoidea</taxon>
        <taxon>Orchesellidae</taxon>
        <taxon>Orchesellinae</taxon>
        <taxon>Orchesella</taxon>
    </lineage>
</organism>
<proteinExistence type="predicted"/>
<feature type="region of interest" description="Disordered" evidence="1">
    <location>
        <begin position="327"/>
        <end position="351"/>
    </location>
</feature>
<protein>
    <submittedName>
        <fullName evidence="2">Uncharacterized protein</fullName>
    </submittedName>
</protein>
<reference evidence="2 3" key="1">
    <citation type="submission" date="2024-08" db="EMBL/GenBank/DDBJ databases">
        <authorList>
            <person name="Cucini C."/>
            <person name="Frati F."/>
        </authorList>
    </citation>
    <scope>NUCLEOTIDE SEQUENCE [LARGE SCALE GENOMIC DNA]</scope>
</reference>
<evidence type="ECO:0000256" key="1">
    <source>
        <dbReference type="SAM" id="MobiDB-lite"/>
    </source>
</evidence>
<dbReference type="EMBL" id="CAXLJM020000004">
    <property type="protein sequence ID" value="CAL8069170.1"/>
    <property type="molecule type" value="Genomic_DNA"/>
</dbReference>
<feature type="compositionally biased region" description="Acidic residues" evidence="1">
    <location>
        <begin position="268"/>
        <end position="279"/>
    </location>
</feature>
<comment type="caution">
    <text evidence="2">The sequence shown here is derived from an EMBL/GenBank/DDBJ whole genome shotgun (WGS) entry which is preliminary data.</text>
</comment>